<evidence type="ECO:0000259" key="1">
    <source>
        <dbReference type="Pfam" id="PF18962"/>
    </source>
</evidence>
<keyword evidence="3" id="KW-1185">Reference proteome</keyword>
<evidence type="ECO:0000313" key="3">
    <source>
        <dbReference type="Proteomes" id="UP001500582"/>
    </source>
</evidence>
<evidence type="ECO:0000313" key="2">
    <source>
        <dbReference type="EMBL" id="GAA4336944.1"/>
    </source>
</evidence>
<dbReference type="NCBIfam" id="TIGR04183">
    <property type="entry name" value="Por_Secre_tail"/>
    <property type="match status" value="1"/>
</dbReference>
<gene>
    <name evidence="2" type="ORF">GCM10023149_46140</name>
</gene>
<name>A0ABP8HBS6_9SPHI</name>
<reference evidence="3" key="1">
    <citation type="journal article" date="2019" name="Int. J. Syst. Evol. Microbiol.">
        <title>The Global Catalogue of Microorganisms (GCM) 10K type strain sequencing project: providing services to taxonomists for standard genome sequencing and annotation.</title>
        <authorList>
            <consortium name="The Broad Institute Genomics Platform"/>
            <consortium name="The Broad Institute Genome Sequencing Center for Infectious Disease"/>
            <person name="Wu L."/>
            <person name="Ma J."/>
        </authorList>
    </citation>
    <scope>NUCLEOTIDE SEQUENCE [LARGE SCALE GENOMIC DNA]</scope>
    <source>
        <strain evidence="3">JCM 17705</strain>
    </source>
</reference>
<dbReference type="Proteomes" id="UP001500582">
    <property type="component" value="Unassembled WGS sequence"/>
</dbReference>
<feature type="domain" description="Secretion system C-terminal sorting" evidence="1">
    <location>
        <begin position="65"/>
        <end position="143"/>
    </location>
</feature>
<organism evidence="2 3">
    <name type="scientific">Mucilaginibacter gynuensis</name>
    <dbReference type="NCBI Taxonomy" id="1302236"/>
    <lineage>
        <taxon>Bacteria</taxon>
        <taxon>Pseudomonadati</taxon>
        <taxon>Bacteroidota</taxon>
        <taxon>Sphingobacteriia</taxon>
        <taxon>Sphingobacteriales</taxon>
        <taxon>Sphingobacteriaceae</taxon>
        <taxon>Mucilaginibacter</taxon>
    </lineage>
</organism>
<comment type="caution">
    <text evidence="2">The sequence shown here is derived from an EMBL/GenBank/DDBJ whole genome shotgun (WGS) entry which is preliminary data.</text>
</comment>
<proteinExistence type="predicted"/>
<sequence length="144" mass="16180">MNFAFAKGAYNQDTTTLLRKAKAVKTSYLRSGLPFAMPPLKPGVVSSARVNVNRQDDKLLTNVQVYPNPVTDQINLKYEVSRNTNVTIKIVDVLGNDLVTIFSQRVETGDQKFSYNINNKLSRGFYFIRIMAGTESTIKRLSVL</sequence>
<dbReference type="EMBL" id="BAABFT010000018">
    <property type="protein sequence ID" value="GAA4336944.1"/>
    <property type="molecule type" value="Genomic_DNA"/>
</dbReference>
<dbReference type="Pfam" id="PF18962">
    <property type="entry name" value="Por_Secre_tail"/>
    <property type="match status" value="1"/>
</dbReference>
<dbReference type="Gene3D" id="2.60.40.4070">
    <property type="match status" value="1"/>
</dbReference>
<accession>A0ABP8HBS6</accession>
<protein>
    <recommendedName>
        <fullName evidence="1">Secretion system C-terminal sorting domain-containing protein</fullName>
    </recommendedName>
</protein>
<dbReference type="InterPro" id="IPR026444">
    <property type="entry name" value="Secre_tail"/>
</dbReference>